<gene>
    <name evidence="2" type="ORF">CEPIT_LOCUS1348</name>
</gene>
<dbReference type="Pfam" id="PF13966">
    <property type="entry name" value="zf-RVT"/>
    <property type="match status" value="1"/>
</dbReference>
<protein>
    <recommendedName>
        <fullName evidence="1">Reverse transcriptase zinc-binding domain-containing protein</fullName>
    </recommendedName>
</protein>
<dbReference type="Proteomes" id="UP001152523">
    <property type="component" value="Unassembled WGS sequence"/>
</dbReference>
<dbReference type="EMBL" id="CAMAPF010000008">
    <property type="protein sequence ID" value="CAH9059146.1"/>
    <property type="molecule type" value="Genomic_DNA"/>
</dbReference>
<feature type="domain" description="Reverse transcriptase zinc-binding" evidence="1">
    <location>
        <begin position="37"/>
        <end position="116"/>
    </location>
</feature>
<evidence type="ECO:0000313" key="2">
    <source>
        <dbReference type="EMBL" id="CAH9059146.1"/>
    </source>
</evidence>
<dbReference type="InterPro" id="IPR026960">
    <property type="entry name" value="RVT-Znf"/>
</dbReference>
<reference evidence="2" key="1">
    <citation type="submission" date="2022-07" db="EMBL/GenBank/DDBJ databases">
        <authorList>
            <person name="Macas J."/>
            <person name="Novak P."/>
            <person name="Neumann P."/>
        </authorList>
    </citation>
    <scope>NUCLEOTIDE SEQUENCE</scope>
</reference>
<dbReference type="AlphaFoldDB" id="A0AAV0BZE9"/>
<sequence length="206" mass="23996">MKRLAQIRDKIRGCFNNLNDTIMGLSARTINGKLVSAKIYDLLRTKGNPRTPMSFIWKSYIPPKFSFNVWLALRNRLPTQDSLGYLNMVNRCDLCKSGLETIPHLFFLCPFTCRVWDKIREWMGLGHEMTTLLSSIKWITKTHKGSTLKAKAARLAFCASVYYIWHTRNENLFDDGTKTEDNVIAKVKHMVYKILFSIYPYDLIKF</sequence>
<organism evidence="2 3">
    <name type="scientific">Cuscuta epithymum</name>
    <dbReference type="NCBI Taxonomy" id="186058"/>
    <lineage>
        <taxon>Eukaryota</taxon>
        <taxon>Viridiplantae</taxon>
        <taxon>Streptophyta</taxon>
        <taxon>Embryophyta</taxon>
        <taxon>Tracheophyta</taxon>
        <taxon>Spermatophyta</taxon>
        <taxon>Magnoliopsida</taxon>
        <taxon>eudicotyledons</taxon>
        <taxon>Gunneridae</taxon>
        <taxon>Pentapetalae</taxon>
        <taxon>asterids</taxon>
        <taxon>lamiids</taxon>
        <taxon>Solanales</taxon>
        <taxon>Convolvulaceae</taxon>
        <taxon>Cuscuteae</taxon>
        <taxon>Cuscuta</taxon>
        <taxon>Cuscuta subgen. Cuscuta</taxon>
    </lineage>
</organism>
<dbReference type="PANTHER" id="PTHR33116">
    <property type="entry name" value="REVERSE TRANSCRIPTASE ZINC-BINDING DOMAIN-CONTAINING PROTEIN-RELATED-RELATED"/>
    <property type="match status" value="1"/>
</dbReference>
<accession>A0AAV0BZE9</accession>
<evidence type="ECO:0000259" key="1">
    <source>
        <dbReference type="Pfam" id="PF13966"/>
    </source>
</evidence>
<comment type="caution">
    <text evidence="2">The sequence shown here is derived from an EMBL/GenBank/DDBJ whole genome shotgun (WGS) entry which is preliminary data.</text>
</comment>
<evidence type="ECO:0000313" key="3">
    <source>
        <dbReference type="Proteomes" id="UP001152523"/>
    </source>
</evidence>
<dbReference type="PANTHER" id="PTHR33116:SF66">
    <property type="entry name" value="REVERSE TRANSCRIPTASE ZINC-BINDING DOMAIN-CONTAINING PROTEIN"/>
    <property type="match status" value="1"/>
</dbReference>
<name>A0AAV0BZE9_9ASTE</name>
<proteinExistence type="predicted"/>
<keyword evidence="3" id="KW-1185">Reference proteome</keyword>